<dbReference type="EMBL" id="JAINUF010000018">
    <property type="protein sequence ID" value="KAJ8337454.1"/>
    <property type="molecule type" value="Genomic_DNA"/>
</dbReference>
<comment type="caution">
    <text evidence="1">The sequence shown here is derived from an EMBL/GenBank/DDBJ whole genome shotgun (WGS) entry which is preliminary data.</text>
</comment>
<sequence length="83" mass="9162">MFELNRNIWCRLVMATARCFSAVFAIVSSWIDPLAQGERREVWLSFLLHPGRVSANANATAPGLRHCSLAQRPRGTAADPPAI</sequence>
<dbReference type="Proteomes" id="UP001152622">
    <property type="component" value="Chromosome 18"/>
</dbReference>
<accession>A0A9Q1IF86</accession>
<reference evidence="1" key="1">
    <citation type="journal article" date="2023" name="Science">
        <title>Genome structures resolve the early diversification of teleost fishes.</title>
        <authorList>
            <person name="Parey E."/>
            <person name="Louis A."/>
            <person name="Montfort J."/>
            <person name="Bouchez O."/>
            <person name="Roques C."/>
            <person name="Iampietro C."/>
            <person name="Lluch J."/>
            <person name="Castinel A."/>
            <person name="Donnadieu C."/>
            <person name="Desvignes T."/>
            <person name="Floi Bucao C."/>
            <person name="Jouanno E."/>
            <person name="Wen M."/>
            <person name="Mejri S."/>
            <person name="Dirks R."/>
            <person name="Jansen H."/>
            <person name="Henkel C."/>
            <person name="Chen W.J."/>
            <person name="Zahm M."/>
            <person name="Cabau C."/>
            <person name="Klopp C."/>
            <person name="Thompson A.W."/>
            <person name="Robinson-Rechavi M."/>
            <person name="Braasch I."/>
            <person name="Lecointre G."/>
            <person name="Bobe J."/>
            <person name="Postlethwait J.H."/>
            <person name="Berthelot C."/>
            <person name="Roest Crollius H."/>
            <person name="Guiguen Y."/>
        </authorList>
    </citation>
    <scope>NUCLEOTIDE SEQUENCE</scope>
    <source>
        <strain evidence="1">WJC10195</strain>
    </source>
</reference>
<evidence type="ECO:0000313" key="2">
    <source>
        <dbReference type="Proteomes" id="UP001152622"/>
    </source>
</evidence>
<keyword evidence="2" id="KW-1185">Reference proteome</keyword>
<protein>
    <submittedName>
        <fullName evidence="1">Uncharacterized protein</fullName>
    </submittedName>
</protein>
<organism evidence="1 2">
    <name type="scientific">Synaphobranchus kaupii</name>
    <name type="common">Kaup's arrowtooth eel</name>
    <dbReference type="NCBI Taxonomy" id="118154"/>
    <lineage>
        <taxon>Eukaryota</taxon>
        <taxon>Metazoa</taxon>
        <taxon>Chordata</taxon>
        <taxon>Craniata</taxon>
        <taxon>Vertebrata</taxon>
        <taxon>Euteleostomi</taxon>
        <taxon>Actinopterygii</taxon>
        <taxon>Neopterygii</taxon>
        <taxon>Teleostei</taxon>
        <taxon>Anguilliformes</taxon>
        <taxon>Synaphobranchidae</taxon>
        <taxon>Synaphobranchus</taxon>
    </lineage>
</organism>
<name>A0A9Q1IF86_SYNKA</name>
<dbReference type="AlphaFoldDB" id="A0A9Q1IF86"/>
<evidence type="ECO:0000313" key="1">
    <source>
        <dbReference type="EMBL" id="KAJ8337454.1"/>
    </source>
</evidence>
<gene>
    <name evidence="1" type="ORF">SKAU_G00364200</name>
</gene>
<proteinExistence type="predicted"/>